<evidence type="ECO:0000256" key="4">
    <source>
        <dbReference type="ARBA" id="ARBA00022989"/>
    </source>
</evidence>
<feature type="transmembrane region" description="Helical" evidence="6">
    <location>
        <begin position="257"/>
        <end position="283"/>
    </location>
</feature>
<evidence type="ECO:0000256" key="1">
    <source>
        <dbReference type="ARBA" id="ARBA00004141"/>
    </source>
</evidence>
<accession>A0A6B2L039</accession>
<dbReference type="PANTHER" id="PTHR31645">
    <property type="entry name" value="OLIGOPEPTIDE TRANSPORTER YGL114W-RELATED"/>
    <property type="match status" value="1"/>
</dbReference>
<feature type="transmembrane region" description="Helical" evidence="6">
    <location>
        <begin position="480"/>
        <end position="501"/>
    </location>
</feature>
<evidence type="ECO:0000256" key="6">
    <source>
        <dbReference type="SAM" id="Phobius"/>
    </source>
</evidence>
<feature type="transmembrane region" description="Helical" evidence="6">
    <location>
        <begin position="550"/>
        <end position="571"/>
    </location>
</feature>
<protein>
    <submittedName>
        <fullName evidence="8">Uncharacterized protein</fullName>
    </submittedName>
</protein>
<feature type="transmembrane region" description="Helical" evidence="6">
    <location>
        <begin position="311"/>
        <end position="332"/>
    </location>
</feature>
<feature type="transmembrane region" description="Helical" evidence="6">
    <location>
        <begin position="424"/>
        <end position="445"/>
    </location>
</feature>
<feature type="transmembrane region" description="Helical" evidence="6">
    <location>
        <begin position="220"/>
        <end position="237"/>
    </location>
</feature>
<evidence type="ECO:0000256" key="7">
    <source>
        <dbReference type="SAM" id="SignalP"/>
    </source>
</evidence>
<keyword evidence="7" id="KW-0732">Signal</keyword>
<dbReference type="AlphaFoldDB" id="A0A6B2L039"/>
<feature type="transmembrane region" description="Helical" evidence="6">
    <location>
        <begin position="157"/>
        <end position="177"/>
    </location>
</feature>
<proteinExistence type="predicted"/>
<dbReference type="NCBIfam" id="TIGR00728">
    <property type="entry name" value="OPT_sfam"/>
    <property type="match status" value="1"/>
</dbReference>
<reference evidence="8" key="1">
    <citation type="journal article" date="2020" name="J. Eukaryot. Microbiol.">
        <title>De novo Sequencing, Assembly and Annotation of the Transcriptome for the Free-Living Testate Amoeba Arcella intermedia.</title>
        <authorList>
            <person name="Ribeiro G.M."/>
            <person name="Porfirio-Sousa A.L."/>
            <person name="Maurer-Alcala X.X."/>
            <person name="Katz L.A."/>
            <person name="Lahr D.J.G."/>
        </authorList>
    </citation>
    <scope>NUCLEOTIDE SEQUENCE</scope>
</reference>
<feature type="transmembrane region" description="Helical" evidence="6">
    <location>
        <begin position="189"/>
        <end position="208"/>
    </location>
</feature>
<dbReference type="GO" id="GO:0035673">
    <property type="term" value="F:oligopeptide transmembrane transporter activity"/>
    <property type="evidence" value="ECO:0007669"/>
    <property type="project" value="InterPro"/>
</dbReference>
<feature type="transmembrane region" description="Helical" evidence="6">
    <location>
        <begin position="20"/>
        <end position="39"/>
    </location>
</feature>
<evidence type="ECO:0000313" key="8">
    <source>
        <dbReference type="EMBL" id="NDV30373.1"/>
    </source>
</evidence>
<evidence type="ECO:0000256" key="5">
    <source>
        <dbReference type="ARBA" id="ARBA00023136"/>
    </source>
</evidence>
<dbReference type="GO" id="GO:0016020">
    <property type="term" value="C:membrane"/>
    <property type="evidence" value="ECO:0007669"/>
    <property type="project" value="UniProtKB-SubCell"/>
</dbReference>
<dbReference type="Pfam" id="PF03169">
    <property type="entry name" value="OPT"/>
    <property type="match status" value="1"/>
</dbReference>
<name>A0A6B2L039_9EUKA</name>
<feature type="transmembrane region" description="Helical" evidence="6">
    <location>
        <begin position="513"/>
        <end position="538"/>
    </location>
</feature>
<keyword evidence="2" id="KW-0813">Transport</keyword>
<feature type="transmembrane region" description="Helical" evidence="6">
    <location>
        <begin position="51"/>
        <end position="72"/>
    </location>
</feature>
<feature type="signal peptide" evidence="7">
    <location>
        <begin position="1"/>
        <end position="15"/>
    </location>
</feature>
<keyword evidence="5 6" id="KW-0472">Membrane</keyword>
<dbReference type="InterPro" id="IPR045035">
    <property type="entry name" value="YSL-like"/>
</dbReference>
<evidence type="ECO:0000256" key="2">
    <source>
        <dbReference type="ARBA" id="ARBA00022448"/>
    </source>
</evidence>
<dbReference type="InterPro" id="IPR004813">
    <property type="entry name" value="OPT"/>
</dbReference>
<dbReference type="PANTHER" id="PTHR31645:SF0">
    <property type="entry name" value="OLIGOPEPTIDE TRANSPORTER YGL114W-RELATED"/>
    <property type="match status" value="1"/>
</dbReference>
<feature type="transmembrane region" description="Helical" evidence="6">
    <location>
        <begin position="84"/>
        <end position="107"/>
    </location>
</feature>
<keyword evidence="3 6" id="KW-0812">Transmembrane</keyword>
<dbReference type="EMBL" id="GIBP01001404">
    <property type="protein sequence ID" value="NDV30373.1"/>
    <property type="molecule type" value="Transcribed_RNA"/>
</dbReference>
<keyword evidence="4 6" id="KW-1133">Transmembrane helix</keyword>
<sequence>MFVGLLLCFSNMYFGLQTGWVTMGSLQSSLLGFGILKLFRAENFNPIENVLVQTTAVATATMPLAGGFVSVIPAMGMLEPAVTLSWWELFLFSFGLAFFGVFAAVPLRRQTILKEKLPFPSGTATAHMIKMLHGKAEIDEAPPVNSESNAYSMKKKWIVLAITFGVSSLYGILSYFFPVLRNIPIFSWWGWHEATLFSWVITPSLSYVGQGMIMGTRIGVSMFFGAIFGWGILGPIAKMKHWAPGRVGDFETGASGWIMWVSLAIMIAESFSSLGCVIFITLYKRYCQDKKYIEDEEEVDPSPRNQRVPRIWWIPGLIVSMIACVFTAWGLFMSTVPFYQPLIATILSLFVAILGVRALGETDVNPVSGVGKVTQLIFGVVAPGNIISNLVAGAISEAGAQQAGDMMQDLKTGHLIKASPRAQFFAQIIGSAFSTVFAVAAFVLYTNAWQVPGPEFQVPTAKIWKRMAELVNGGTLAPNVIPFCIGCGVVAMLLPILSNVFPKYSKWFPSGIAFAIAIYVTPNWTIPRVVGAVVHFLWSRYSPVSHKELMIIVASGFVLGEGVTSIVTALLKTANVPFWSCSGTCLAPCADFC</sequence>
<feature type="chain" id="PRO_5025386977" evidence="7">
    <location>
        <begin position="16"/>
        <end position="593"/>
    </location>
</feature>
<feature type="transmembrane region" description="Helical" evidence="6">
    <location>
        <begin position="338"/>
        <end position="359"/>
    </location>
</feature>
<comment type="subcellular location">
    <subcellularLocation>
        <location evidence="1">Membrane</location>
        <topology evidence="1">Multi-pass membrane protein</topology>
    </subcellularLocation>
</comment>
<organism evidence="8">
    <name type="scientific">Arcella intermedia</name>
    <dbReference type="NCBI Taxonomy" id="1963864"/>
    <lineage>
        <taxon>Eukaryota</taxon>
        <taxon>Amoebozoa</taxon>
        <taxon>Tubulinea</taxon>
        <taxon>Elardia</taxon>
        <taxon>Arcellinida</taxon>
        <taxon>Sphaerothecina</taxon>
        <taxon>Arcellidae</taxon>
        <taxon>Arcella</taxon>
    </lineage>
</organism>
<evidence type="ECO:0000256" key="3">
    <source>
        <dbReference type="ARBA" id="ARBA00022692"/>
    </source>
</evidence>